<dbReference type="GO" id="GO:0050661">
    <property type="term" value="F:NADP binding"/>
    <property type="evidence" value="ECO:0007669"/>
    <property type="project" value="InterPro"/>
</dbReference>
<evidence type="ECO:0000256" key="5">
    <source>
        <dbReference type="ARBA" id="ARBA00023033"/>
    </source>
</evidence>
<keyword evidence="2" id="KW-0285">Flavoprotein</keyword>
<evidence type="ECO:0000256" key="6">
    <source>
        <dbReference type="SAM" id="Phobius"/>
    </source>
</evidence>
<dbReference type="EMBL" id="JAPDRN010000051">
    <property type="protein sequence ID" value="KAJ9632904.1"/>
    <property type="molecule type" value="Genomic_DNA"/>
</dbReference>
<protein>
    <recommendedName>
        <fullName evidence="9">Flavin-containing monooxygenase</fullName>
    </recommendedName>
</protein>
<evidence type="ECO:0008006" key="9">
    <source>
        <dbReference type="Google" id="ProtNLM"/>
    </source>
</evidence>
<evidence type="ECO:0000256" key="4">
    <source>
        <dbReference type="ARBA" id="ARBA00023002"/>
    </source>
</evidence>
<keyword evidence="6" id="KW-0472">Membrane</keyword>
<sequence length="500" mass="55955">MNATNKPSKEQAFWDVIIIGAGISGINAAYRLQTQLPSYSYTILEARPRMGGTWDLFRYPGIRSDSDLITFGFAWNPWDKENPIADGTSIKQYMQKSASQYGIDKQIQYETSVASASWSSEDALWTLSVSVNGGQATFLTTRFLIFGAGYYDYHTPLAAAIPGLENFKGHTIHPQFWPENLDYADKKVVVIGSGATAITLVPELAQKAASTTMLQRSPTYIVSLPNKVRMRPWWSRFMPRFLFSKLQRLFWIIRGRFIYNWCMKNPEKAKALFAKGAVSQLPQSIPYDPHFKPSYSPWEQRLCICPDGDFYTALREGRANVETDTIESVVEDGIVLASGKKLDCDMIVTATGLKLQFAGGVKIDVDGKPVEIHSKYWWNGVMIQDIPNAAFVMGYPNASWTLGADATALFVCRFLKALDSKKQKAAAPYLEDAGSLKPTPSLPLTSTYVRLGSGSLPKASQDTPWVARRSYFEDVFFAKYGSLTKGMKFIDTSRTEKKYV</sequence>
<comment type="caution">
    <text evidence="7">The sequence shown here is derived from an EMBL/GenBank/DDBJ whole genome shotgun (WGS) entry which is preliminary data.</text>
</comment>
<accession>A0AA38Y1S4</accession>
<evidence type="ECO:0000256" key="3">
    <source>
        <dbReference type="ARBA" id="ARBA00022827"/>
    </source>
</evidence>
<dbReference type="GO" id="GO:0004499">
    <property type="term" value="F:N,N-dimethylaniline monooxygenase activity"/>
    <property type="evidence" value="ECO:0007669"/>
    <property type="project" value="InterPro"/>
</dbReference>
<feature type="transmembrane region" description="Helical" evidence="6">
    <location>
        <begin position="12"/>
        <end position="30"/>
    </location>
</feature>
<keyword evidence="6" id="KW-1133">Transmembrane helix</keyword>
<organism evidence="7 8">
    <name type="scientific">Knufia peltigerae</name>
    <dbReference type="NCBI Taxonomy" id="1002370"/>
    <lineage>
        <taxon>Eukaryota</taxon>
        <taxon>Fungi</taxon>
        <taxon>Dikarya</taxon>
        <taxon>Ascomycota</taxon>
        <taxon>Pezizomycotina</taxon>
        <taxon>Eurotiomycetes</taxon>
        <taxon>Chaetothyriomycetidae</taxon>
        <taxon>Chaetothyriales</taxon>
        <taxon>Trichomeriaceae</taxon>
        <taxon>Knufia</taxon>
    </lineage>
</organism>
<dbReference type="GO" id="GO:0050660">
    <property type="term" value="F:flavin adenine dinucleotide binding"/>
    <property type="evidence" value="ECO:0007669"/>
    <property type="project" value="InterPro"/>
</dbReference>
<name>A0AA38Y1S4_9EURO</name>
<dbReference type="Gene3D" id="3.50.50.60">
    <property type="entry name" value="FAD/NAD(P)-binding domain"/>
    <property type="match status" value="1"/>
</dbReference>
<dbReference type="SUPFAM" id="SSF51905">
    <property type="entry name" value="FAD/NAD(P)-binding domain"/>
    <property type="match status" value="1"/>
</dbReference>
<evidence type="ECO:0000313" key="8">
    <source>
        <dbReference type="Proteomes" id="UP001172681"/>
    </source>
</evidence>
<keyword evidence="8" id="KW-1185">Reference proteome</keyword>
<reference evidence="7" key="1">
    <citation type="submission" date="2022-10" db="EMBL/GenBank/DDBJ databases">
        <title>Culturing micro-colonial fungi from biological soil crusts in the Mojave desert and describing Neophaeococcomyces mojavensis, and introducing the new genera and species Taxawa tesnikishii.</title>
        <authorList>
            <person name="Kurbessoian T."/>
            <person name="Stajich J.E."/>
        </authorList>
    </citation>
    <scope>NUCLEOTIDE SEQUENCE</scope>
    <source>
        <strain evidence="7">TK_35</strain>
    </source>
</reference>
<dbReference type="Pfam" id="PF00743">
    <property type="entry name" value="FMO-like"/>
    <property type="match status" value="1"/>
</dbReference>
<comment type="cofactor">
    <cofactor evidence="1">
        <name>FAD</name>
        <dbReference type="ChEBI" id="CHEBI:57692"/>
    </cofactor>
</comment>
<keyword evidence="4" id="KW-0560">Oxidoreductase</keyword>
<dbReference type="Proteomes" id="UP001172681">
    <property type="component" value="Unassembled WGS sequence"/>
</dbReference>
<proteinExistence type="predicted"/>
<gene>
    <name evidence="7" type="ORF">H2204_007472</name>
</gene>
<dbReference type="Pfam" id="PF13450">
    <property type="entry name" value="NAD_binding_8"/>
    <property type="match status" value="1"/>
</dbReference>
<evidence type="ECO:0000256" key="2">
    <source>
        <dbReference type="ARBA" id="ARBA00022630"/>
    </source>
</evidence>
<dbReference type="AlphaFoldDB" id="A0AA38Y1S4"/>
<dbReference type="PANTHER" id="PTHR43872:SF1">
    <property type="entry name" value="MONOOXYGENASE, PUTATIVE (AFU_ORTHOLOGUE AFUA_8G02570)-RELATED"/>
    <property type="match status" value="1"/>
</dbReference>
<dbReference type="InterPro" id="IPR051820">
    <property type="entry name" value="FAD-binding_MO"/>
</dbReference>
<keyword evidence="3" id="KW-0274">FAD</keyword>
<dbReference type="PANTHER" id="PTHR43872">
    <property type="entry name" value="MONOOXYGENASE, PUTATIVE (AFU_ORTHOLOGUE AFUA_8G02570)-RELATED"/>
    <property type="match status" value="1"/>
</dbReference>
<evidence type="ECO:0000256" key="1">
    <source>
        <dbReference type="ARBA" id="ARBA00001974"/>
    </source>
</evidence>
<keyword evidence="6" id="KW-0812">Transmembrane</keyword>
<keyword evidence="5" id="KW-0503">Monooxygenase</keyword>
<dbReference type="InterPro" id="IPR020946">
    <property type="entry name" value="Flavin_mOase-like"/>
</dbReference>
<evidence type="ECO:0000313" key="7">
    <source>
        <dbReference type="EMBL" id="KAJ9632904.1"/>
    </source>
</evidence>
<dbReference type="InterPro" id="IPR036188">
    <property type="entry name" value="FAD/NAD-bd_sf"/>
</dbReference>